<comment type="caution">
    <text evidence="1">The sequence shown here is derived from an EMBL/GenBank/DDBJ whole genome shotgun (WGS) entry which is preliminary data.</text>
</comment>
<reference evidence="1 2" key="1">
    <citation type="submission" date="2024-02" db="EMBL/GenBank/DDBJ databases">
        <title>de novo genome assembly of Solanum bulbocastanum strain 11H21.</title>
        <authorList>
            <person name="Hosaka A.J."/>
        </authorList>
    </citation>
    <scope>NUCLEOTIDE SEQUENCE [LARGE SCALE GENOMIC DNA]</scope>
    <source>
        <tissue evidence="1">Young leaves</tissue>
    </source>
</reference>
<keyword evidence="2" id="KW-1185">Reference proteome</keyword>
<name>A0AAN8YNC0_SOLBU</name>
<evidence type="ECO:0000313" key="1">
    <source>
        <dbReference type="EMBL" id="KAK6803833.1"/>
    </source>
</evidence>
<proteinExistence type="predicted"/>
<dbReference type="EMBL" id="JBANQN010000001">
    <property type="protein sequence ID" value="KAK6803833.1"/>
    <property type="molecule type" value="Genomic_DNA"/>
</dbReference>
<gene>
    <name evidence="1" type="ORF">RDI58_001617</name>
</gene>
<dbReference type="Proteomes" id="UP001371456">
    <property type="component" value="Unassembled WGS sequence"/>
</dbReference>
<dbReference type="AlphaFoldDB" id="A0AAN8YNC0"/>
<protein>
    <submittedName>
        <fullName evidence="1">Uncharacterized protein</fullName>
    </submittedName>
</protein>
<accession>A0AAN8YNC0</accession>
<sequence length="48" mass="5783">MNRMSPIVVIHLILWKKMETKKTMLIRCLTVKWMRPQNVTLTLQENKS</sequence>
<evidence type="ECO:0000313" key="2">
    <source>
        <dbReference type="Proteomes" id="UP001371456"/>
    </source>
</evidence>
<organism evidence="1 2">
    <name type="scientific">Solanum bulbocastanum</name>
    <name type="common">Wild potato</name>
    <dbReference type="NCBI Taxonomy" id="147425"/>
    <lineage>
        <taxon>Eukaryota</taxon>
        <taxon>Viridiplantae</taxon>
        <taxon>Streptophyta</taxon>
        <taxon>Embryophyta</taxon>
        <taxon>Tracheophyta</taxon>
        <taxon>Spermatophyta</taxon>
        <taxon>Magnoliopsida</taxon>
        <taxon>eudicotyledons</taxon>
        <taxon>Gunneridae</taxon>
        <taxon>Pentapetalae</taxon>
        <taxon>asterids</taxon>
        <taxon>lamiids</taxon>
        <taxon>Solanales</taxon>
        <taxon>Solanaceae</taxon>
        <taxon>Solanoideae</taxon>
        <taxon>Solaneae</taxon>
        <taxon>Solanum</taxon>
    </lineage>
</organism>